<keyword evidence="5 8" id="KW-0862">Zinc</keyword>
<proteinExistence type="inferred from homology"/>
<evidence type="ECO:0000256" key="5">
    <source>
        <dbReference type="ARBA" id="ARBA00022833"/>
    </source>
</evidence>
<evidence type="ECO:0000256" key="7">
    <source>
        <dbReference type="ARBA" id="ARBA00023242"/>
    </source>
</evidence>
<dbReference type="AlphaFoldDB" id="I0YXJ8"/>
<organism evidence="10 11">
    <name type="scientific">Coccomyxa subellipsoidea (strain C-169)</name>
    <name type="common">Green microalga</name>
    <dbReference type="NCBI Taxonomy" id="574566"/>
    <lineage>
        <taxon>Eukaryota</taxon>
        <taxon>Viridiplantae</taxon>
        <taxon>Chlorophyta</taxon>
        <taxon>core chlorophytes</taxon>
        <taxon>Trebouxiophyceae</taxon>
        <taxon>Trebouxiophyceae incertae sedis</taxon>
        <taxon>Coccomyxaceae</taxon>
        <taxon>Coccomyxa</taxon>
        <taxon>Coccomyxa subellipsoidea</taxon>
    </lineage>
</organism>
<keyword evidence="11" id="KW-1185">Reference proteome</keyword>
<keyword evidence="3 8" id="KW-0479">Metal-binding</keyword>
<dbReference type="GO" id="GO:0071006">
    <property type="term" value="C:U2-type catalytic step 1 spliceosome"/>
    <property type="evidence" value="ECO:0007669"/>
    <property type="project" value="UniProtKB-UniRule"/>
</dbReference>
<comment type="function">
    <text evidence="8">Part of the spliceosome which catalyzes two sequential transesterification reactions, first the excision of the non-coding intron from pre-mRNA and then the ligation of the coding exons to form the mature mRNA. Plays a role in stabilizing the structure of the spliceosome catalytic core and docking of the branch helix into the active site, producing 5'-exon and lariat intron-3'-intermediates.</text>
</comment>
<dbReference type="STRING" id="574566.I0YXJ8"/>
<gene>
    <name evidence="10" type="ORF">COCSUDRAFT_66171</name>
</gene>
<evidence type="ECO:0000256" key="9">
    <source>
        <dbReference type="SAM" id="MobiDB-lite"/>
    </source>
</evidence>
<evidence type="ECO:0000256" key="1">
    <source>
        <dbReference type="ARBA" id="ARBA00004123"/>
    </source>
</evidence>
<dbReference type="InterPro" id="IPR043701">
    <property type="entry name" value="Yju2"/>
</dbReference>
<comment type="subunit">
    <text evidence="8">Component of the spliceosome. Present in the activated B complex, the catalytically activated B* complex which catalyzes the branching, the catalytic step 1 C complex catalyzing the exon ligation, and the postcatalytic P complex containing the ligated exons (mRNA) and the excised lariat intron.</text>
</comment>
<dbReference type="eggNOG" id="KOG2989">
    <property type="taxonomic scope" value="Eukaryota"/>
</dbReference>
<feature type="binding site" evidence="8">
    <location>
        <position position="64"/>
    </location>
    <ligand>
        <name>Zn(2+)</name>
        <dbReference type="ChEBI" id="CHEBI:29105"/>
    </ligand>
</feature>
<evidence type="ECO:0000313" key="11">
    <source>
        <dbReference type="Proteomes" id="UP000007264"/>
    </source>
</evidence>
<comment type="caution">
    <text evidence="10">The sequence shown here is derived from an EMBL/GenBank/DDBJ whole genome shotgun (WGS) entry which is preliminary data.</text>
</comment>
<dbReference type="InterPro" id="IPR007590">
    <property type="entry name" value="Saf4/Yju2"/>
</dbReference>
<dbReference type="GO" id="GO:0000349">
    <property type="term" value="P:generation of catalytic spliceosome for first transesterification step"/>
    <property type="evidence" value="ECO:0007669"/>
    <property type="project" value="UniProtKB-UniRule"/>
</dbReference>
<evidence type="ECO:0000256" key="8">
    <source>
        <dbReference type="HAMAP-Rule" id="MF_03226"/>
    </source>
</evidence>
<dbReference type="OrthoDB" id="674963at2759"/>
<evidence type="ECO:0000313" key="10">
    <source>
        <dbReference type="EMBL" id="EIE23117.1"/>
    </source>
</evidence>
<feature type="region of interest" description="Disordered" evidence="9">
    <location>
        <begin position="232"/>
        <end position="341"/>
    </location>
</feature>
<dbReference type="RefSeq" id="XP_005647661.1">
    <property type="nucleotide sequence ID" value="XM_005647604.1"/>
</dbReference>
<keyword evidence="6" id="KW-0508">mRNA splicing</keyword>
<evidence type="ECO:0000256" key="6">
    <source>
        <dbReference type="ARBA" id="ARBA00023187"/>
    </source>
</evidence>
<feature type="compositionally biased region" description="Gly residues" evidence="9">
    <location>
        <begin position="324"/>
        <end position="333"/>
    </location>
</feature>
<dbReference type="GeneID" id="17041105"/>
<sequence length="341" mass="37453">MTTRVLVKSDAGQPRTLPEAAQGERKVLNKYFPPDFDPAKLPRGKRPDHNVMKVRMMLPMSIRCGTCGTYMYKGTKFNTRKEDVEGENYLGIQVFRFYFRCSACAAEITMKTDPEHADYSMEQGASRNYEPWREKDRDVAEAVAAREEEERGNAMKALENRTLDSKREMDIMNALDEMKSLKARQERVNSEALLSALKRSGDEEEVILEEADEAAVRAMLMQQQRFVRRLDEGPAPASSSQPAAANAPALADREDAGAAASGLATQQQAPAKGRQPAAPTRPRPMQVIVRVKRKAENGADNGAVQPEAKRQENGGAAEEPAEDSGGGLGGLVGYGTDSDSQ</sequence>
<feature type="binding site" evidence="8">
    <location>
        <position position="104"/>
    </location>
    <ligand>
        <name>Zn(2+)</name>
        <dbReference type="ChEBI" id="CHEBI:29105"/>
    </ligand>
</feature>
<dbReference type="HAMAP" id="MF_03226">
    <property type="entry name" value="YJU2"/>
    <property type="match status" value="1"/>
</dbReference>
<comment type="similarity">
    <text evidence="8">Belongs to the CWC16 family. YJU2 subfamily.</text>
</comment>
<keyword evidence="2" id="KW-0507">mRNA processing</keyword>
<evidence type="ECO:0000256" key="2">
    <source>
        <dbReference type="ARBA" id="ARBA00022664"/>
    </source>
</evidence>
<dbReference type="GO" id="GO:0046872">
    <property type="term" value="F:metal ion binding"/>
    <property type="evidence" value="ECO:0007669"/>
    <property type="project" value="UniProtKB-KW"/>
</dbReference>
<comment type="subcellular location">
    <subcellularLocation>
        <location evidence="1 8">Nucleus</location>
    </subcellularLocation>
</comment>
<dbReference type="KEGG" id="csl:COCSUDRAFT_66171"/>
<keyword evidence="7 8" id="KW-0539">Nucleus</keyword>
<dbReference type="Proteomes" id="UP000007264">
    <property type="component" value="Unassembled WGS sequence"/>
</dbReference>
<evidence type="ECO:0000256" key="3">
    <source>
        <dbReference type="ARBA" id="ARBA00022723"/>
    </source>
</evidence>
<reference evidence="10 11" key="1">
    <citation type="journal article" date="2012" name="Genome Biol.">
        <title>The genome of the polar eukaryotic microalga coccomyxa subellipsoidea reveals traits of cold adaptation.</title>
        <authorList>
            <person name="Blanc G."/>
            <person name="Agarkova I."/>
            <person name="Grimwood J."/>
            <person name="Kuo A."/>
            <person name="Brueggeman A."/>
            <person name="Dunigan D."/>
            <person name="Gurnon J."/>
            <person name="Ladunga I."/>
            <person name="Lindquist E."/>
            <person name="Lucas S."/>
            <person name="Pangilinan J."/>
            <person name="Proschold T."/>
            <person name="Salamov A."/>
            <person name="Schmutz J."/>
            <person name="Weeks D."/>
            <person name="Yamada T."/>
            <person name="Claverie J.M."/>
            <person name="Grigoriev I."/>
            <person name="Van Etten J."/>
            <person name="Lomsadze A."/>
            <person name="Borodovsky M."/>
        </authorList>
    </citation>
    <scope>NUCLEOTIDE SEQUENCE [LARGE SCALE GENOMIC DNA]</scope>
    <source>
        <strain evidence="10 11">C-169</strain>
    </source>
</reference>
<dbReference type="Pfam" id="PF04502">
    <property type="entry name" value="Saf4_Yju2"/>
    <property type="match status" value="1"/>
</dbReference>
<accession>I0YXJ8</accession>
<feature type="binding site" evidence="8">
    <location>
        <position position="101"/>
    </location>
    <ligand>
        <name>Zn(2+)</name>
        <dbReference type="ChEBI" id="CHEBI:29105"/>
    </ligand>
</feature>
<keyword evidence="4 8" id="KW-0747">Spliceosome</keyword>
<feature type="binding site" evidence="8">
    <location>
        <position position="67"/>
    </location>
    <ligand>
        <name>Zn(2+)</name>
        <dbReference type="ChEBI" id="CHEBI:29105"/>
    </ligand>
</feature>
<evidence type="ECO:0000256" key="4">
    <source>
        <dbReference type="ARBA" id="ARBA00022728"/>
    </source>
</evidence>
<name>I0YXJ8_COCSC</name>
<dbReference type="EMBL" id="AGSI01000008">
    <property type="protein sequence ID" value="EIE23117.1"/>
    <property type="molecule type" value="Genomic_DNA"/>
</dbReference>
<feature type="compositionally biased region" description="Low complexity" evidence="9">
    <location>
        <begin position="234"/>
        <end position="250"/>
    </location>
</feature>
<dbReference type="PANTHER" id="PTHR12111:SF1">
    <property type="entry name" value="SPLICING FACTOR YJU2"/>
    <property type="match status" value="1"/>
</dbReference>
<dbReference type="PANTHER" id="PTHR12111">
    <property type="entry name" value="SPLICING FACTOR YJU2"/>
    <property type="match status" value="1"/>
</dbReference>
<protein>
    <recommendedName>
        <fullName evidence="8">Splicing factor YJU2</fullName>
    </recommendedName>
</protein>